<evidence type="ECO:0000313" key="1">
    <source>
        <dbReference type="EMBL" id="CAB4128609.1"/>
    </source>
</evidence>
<name>A0A6J5L9W2_9CAUD</name>
<reference evidence="1" key="1">
    <citation type="submission" date="2020-04" db="EMBL/GenBank/DDBJ databases">
        <authorList>
            <person name="Chiriac C."/>
            <person name="Salcher M."/>
            <person name="Ghai R."/>
            <person name="Kavagutti S V."/>
        </authorList>
    </citation>
    <scope>NUCLEOTIDE SEQUENCE</scope>
</reference>
<sequence>MPTVDRRTAQLPVVEFHGLKREYAEALGYLHNLEDSYDVTPLVQRVSWSDSVEPPWETISLAMQVPMRHWFEVFPGQAFGGDVSGSSRGGPLRSPETGFWVVLRLPSSKSQGAPSTAIAWGRATTLAPGAMVTGAGLVESIPVQVQVTSWLSWLQDSSLKLSPGVGWGARGFVYDLQSWFQGLQPALAQALQSAPGTILDMLWREVVQLTLPNTLVGDEGTLETVASMIPVVHTASLAEKWTPLRKRHLLEVPGNAVNEFRSTLPTNTLWNLLASTFLADPRAVEFFPSLEWPCYKPDVGDDTRNGAPELNALGVALGGAQPVLVYRLKPMQQFPLKADMLQALSDDKRDWAPTAAERADVFQTFIDPDPACDVEWYTVKPDEIVHFRPVWQDGSRINAVAVRTAYNQQQAPVEFLGLSQPQVSAASARTHGLRWYDVDWPFAPALKPEGLADNPVTDNLLLDVQALTEMLYVLLADSGGQYFSATMITRYKPWVKKGFWVKVIIADESGTFPGMGLTGYVQTATHDADLGGKGEVSAQTTLQLDKCTMRPVAGYPRRFSLPPHNYGVNDTAPAKFGGKVDTKPQAPLPPPVPAPPYYYKPGSKAMVALFQQAAAQAGLPASWAALPSLANLVSHESGGYVGRPNYVYGNIWLEKNWQKWPALWQQWQMGKFPAISSRANGLGMLQPGNIKKFYPGGYAGIGNPLAEAVGMLRYIKSVYGTPDKAWAVWQTKKWY</sequence>
<gene>
    <name evidence="1" type="ORF">UFOVP114_47</name>
</gene>
<dbReference type="EMBL" id="LR796230">
    <property type="protein sequence ID" value="CAB4128609.1"/>
    <property type="molecule type" value="Genomic_DNA"/>
</dbReference>
<proteinExistence type="predicted"/>
<accession>A0A6J5L9W2</accession>
<protein>
    <submittedName>
        <fullName evidence="1">Uncharacterized protein</fullName>
    </submittedName>
</protein>
<organism evidence="1">
    <name type="scientific">uncultured Caudovirales phage</name>
    <dbReference type="NCBI Taxonomy" id="2100421"/>
    <lineage>
        <taxon>Viruses</taxon>
        <taxon>Duplodnaviria</taxon>
        <taxon>Heunggongvirae</taxon>
        <taxon>Uroviricota</taxon>
        <taxon>Caudoviricetes</taxon>
        <taxon>Peduoviridae</taxon>
        <taxon>Maltschvirus</taxon>
        <taxon>Maltschvirus maltsch</taxon>
    </lineage>
</organism>